<evidence type="ECO:0000256" key="11">
    <source>
        <dbReference type="ARBA" id="ARBA00023065"/>
    </source>
</evidence>
<dbReference type="SMART" id="SM00100">
    <property type="entry name" value="cNMP"/>
    <property type="match status" value="1"/>
</dbReference>
<accession>A0ABD1IZ08</accession>
<keyword evidence="13" id="KW-0325">Glycoprotein</keyword>
<dbReference type="InterPro" id="IPR014710">
    <property type="entry name" value="RmlC-like_jellyroll"/>
</dbReference>
<dbReference type="Pfam" id="PF00520">
    <property type="entry name" value="Ion_trans"/>
    <property type="match status" value="1"/>
</dbReference>
<dbReference type="PRINTS" id="PR01463">
    <property type="entry name" value="EAGCHANLFMLY"/>
</dbReference>
<evidence type="ECO:0000256" key="15">
    <source>
        <dbReference type="ARBA" id="ARBA00034430"/>
    </source>
</evidence>
<dbReference type="CDD" id="cd00038">
    <property type="entry name" value="CAP_ED"/>
    <property type="match status" value="1"/>
</dbReference>
<dbReference type="Gene3D" id="1.10.287.70">
    <property type="match status" value="1"/>
</dbReference>
<dbReference type="GO" id="GO:0005267">
    <property type="term" value="F:potassium channel activity"/>
    <property type="evidence" value="ECO:0007669"/>
    <property type="project" value="UniProtKB-KW"/>
</dbReference>
<dbReference type="SUPFAM" id="SSF51206">
    <property type="entry name" value="cAMP-binding domain-like"/>
    <property type="match status" value="1"/>
</dbReference>
<dbReference type="GO" id="GO:0005886">
    <property type="term" value="C:plasma membrane"/>
    <property type="evidence" value="ECO:0007669"/>
    <property type="project" value="UniProtKB-SubCell"/>
</dbReference>
<feature type="transmembrane region" description="Helical" evidence="16">
    <location>
        <begin position="112"/>
        <end position="135"/>
    </location>
</feature>
<evidence type="ECO:0000256" key="6">
    <source>
        <dbReference type="ARBA" id="ARBA00022692"/>
    </source>
</evidence>
<evidence type="ECO:0000256" key="13">
    <source>
        <dbReference type="ARBA" id="ARBA00023180"/>
    </source>
</evidence>
<keyword evidence="19" id="KW-1185">Reference proteome</keyword>
<dbReference type="EMBL" id="JBHFQA010000021">
    <property type="protein sequence ID" value="KAL2079854.1"/>
    <property type="molecule type" value="Genomic_DNA"/>
</dbReference>
<dbReference type="SUPFAM" id="SSF81324">
    <property type="entry name" value="Voltage-gated potassium channels"/>
    <property type="match status" value="1"/>
</dbReference>
<dbReference type="Gene3D" id="1.10.1200.260">
    <property type="match status" value="1"/>
</dbReference>
<dbReference type="AlphaFoldDB" id="A0ABD1IZ08"/>
<dbReference type="PANTHER" id="PTHR10217:SF380">
    <property type="entry name" value="POTASSIUM VOLTAGE-GATED CHANNEL SUBFAMILY H MEMBER 8"/>
    <property type="match status" value="1"/>
</dbReference>
<evidence type="ECO:0000256" key="2">
    <source>
        <dbReference type="ARBA" id="ARBA00011552"/>
    </source>
</evidence>
<dbReference type="Gene3D" id="2.60.120.10">
    <property type="entry name" value="Jelly Rolls"/>
    <property type="match status" value="1"/>
</dbReference>
<comment type="subunit">
    <text evidence="2">The potassium channel is probably composed of a homo- or heterotetrameric complex of pore-forming alpha subunits that can associate with modulating beta subunits.</text>
</comment>
<evidence type="ECO:0000256" key="7">
    <source>
        <dbReference type="ARBA" id="ARBA00022826"/>
    </source>
</evidence>
<dbReference type="PRINTS" id="PR01470">
    <property type="entry name" value="ERGCHANNEL"/>
</dbReference>
<dbReference type="InterPro" id="IPR018490">
    <property type="entry name" value="cNMP-bd_dom_sf"/>
</dbReference>
<evidence type="ECO:0000256" key="8">
    <source>
        <dbReference type="ARBA" id="ARBA00022882"/>
    </source>
</evidence>
<evidence type="ECO:0000256" key="1">
    <source>
        <dbReference type="ARBA" id="ARBA00004651"/>
    </source>
</evidence>
<comment type="caution">
    <text evidence="18">The sequence shown here is derived from an EMBL/GenBank/DDBJ whole genome shotgun (WGS) entry which is preliminary data.</text>
</comment>
<dbReference type="InterPro" id="IPR000595">
    <property type="entry name" value="cNMP-bd_dom"/>
</dbReference>
<dbReference type="PANTHER" id="PTHR10217">
    <property type="entry name" value="VOLTAGE AND LIGAND GATED POTASSIUM CHANNEL"/>
    <property type="match status" value="1"/>
</dbReference>
<dbReference type="Pfam" id="PF00027">
    <property type="entry name" value="cNMP_binding"/>
    <property type="match status" value="1"/>
</dbReference>
<dbReference type="FunFam" id="2.60.120.10:FF:000014">
    <property type="entry name" value="Potassium voltage-gated channel, subfamily H (Eag-related), member 4"/>
    <property type="match status" value="1"/>
</dbReference>
<evidence type="ECO:0000256" key="12">
    <source>
        <dbReference type="ARBA" id="ARBA00023136"/>
    </source>
</evidence>
<organism evidence="18 19">
    <name type="scientific">Coilia grayii</name>
    <name type="common">Gray's grenadier anchovy</name>
    <dbReference type="NCBI Taxonomy" id="363190"/>
    <lineage>
        <taxon>Eukaryota</taxon>
        <taxon>Metazoa</taxon>
        <taxon>Chordata</taxon>
        <taxon>Craniata</taxon>
        <taxon>Vertebrata</taxon>
        <taxon>Euteleostomi</taxon>
        <taxon>Actinopterygii</taxon>
        <taxon>Neopterygii</taxon>
        <taxon>Teleostei</taxon>
        <taxon>Clupei</taxon>
        <taxon>Clupeiformes</taxon>
        <taxon>Clupeoidei</taxon>
        <taxon>Engraulidae</taxon>
        <taxon>Coilinae</taxon>
        <taxon>Coilia</taxon>
    </lineage>
</organism>
<keyword evidence="12 16" id="KW-0472">Membrane</keyword>
<dbReference type="FunFam" id="1.10.1200.260:FF:000002">
    <property type="entry name" value="Potassium voltage-gated channel subfamily H member 8"/>
    <property type="match status" value="1"/>
</dbReference>
<gene>
    <name evidence="18" type="ORF">ACEWY4_023647</name>
</gene>
<dbReference type="InterPro" id="IPR003967">
    <property type="entry name" value="K_chnl_volt-dep_ERG"/>
</dbReference>
<evidence type="ECO:0000256" key="16">
    <source>
        <dbReference type="SAM" id="Phobius"/>
    </source>
</evidence>
<evidence type="ECO:0000313" key="18">
    <source>
        <dbReference type="EMBL" id="KAL2079854.1"/>
    </source>
</evidence>
<evidence type="ECO:0000256" key="5">
    <source>
        <dbReference type="ARBA" id="ARBA00022538"/>
    </source>
</evidence>
<keyword evidence="6 16" id="KW-0812">Transmembrane</keyword>
<feature type="transmembrane region" description="Helical" evidence="16">
    <location>
        <begin position="215"/>
        <end position="239"/>
    </location>
</feature>
<comment type="subcellular location">
    <subcellularLocation>
        <location evidence="1">Cell membrane</location>
        <topology evidence="1">Multi-pass membrane protein</topology>
    </subcellularLocation>
</comment>
<evidence type="ECO:0000256" key="14">
    <source>
        <dbReference type="ARBA" id="ARBA00023303"/>
    </source>
</evidence>
<feature type="domain" description="Cyclic nucleotide-binding" evidence="17">
    <location>
        <begin position="317"/>
        <end position="417"/>
    </location>
</feature>
<keyword evidence="9" id="KW-0630">Potassium</keyword>
<name>A0ABD1IZ08_9TELE</name>
<reference evidence="18 19" key="1">
    <citation type="submission" date="2024-09" db="EMBL/GenBank/DDBJ databases">
        <title>A chromosome-level genome assembly of Gray's grenadier anchovy, Coilia grayii.</title>
        <authorList>
            <person name="Fu Z."/>
        </authorList>
    </citation>
    <scope>NUCLEOTIDE SEQUENCE [LARGE SCALE GENOMIC DNA]</scope>
    <source>
        <strain evidence="18">G4</strain>
        <tissue evidence="18">Muscle</tissue>
    </source>
</reference>
<dbReference type="PROSITE" id="PS50042">
    <property type="entry name" value="CNMP_BINDING_3"/>
    <property type="match status" value="1"/>
</dbReference>
<evidence type="ECO:0000313" key="19">
    <source>
        <dbReference type="Proteomes" id="UP001591681"/>
    </source>
</evidence>
<keyword evidence="5" id="KW-0633">Potassium transport</keyword>
<feature type="transmembrane region" description="Helical" evidence="16">
    <location>
        <begin position="52"/>
        <end position="72"/>
    </location>
</feature>
<keyword evidence="4" id="KW-1003">Cell membrane</keyword>
<evidence type="ECO:0000259" key="17">
    <source>
        <dbReference type="PROSITE" id="PS50042"/>
    </source>
</evidence>
<dbReference type="InterPro" id="IPR005821">
    <property type="entry name" value="Ion_trans_dom"/>
</dbReference>
<dbReference type="Proteomes" id="UP001591681">
    <property type="component" value="Unassembled WGS sequence"/>
</dbReference>
<evidence type="ECO:0000256" key="10">
    <source>
        <dbReference type="ARBA" id="ARBA00022989"/>
    </source>
</evidence>
<dbReference type="InterPro" id="IPR003938">
    <property type="entry name" value="K_chnl_volt-dep_EAG/ELK/ERG"/>
</dbReference>
<keyword evidence="11" id="KW-0406">Ion transport</keyword>
<keyword evidence="3" id="KW-0813">Transport</keyword>
<protein>
    <recommendedName>
        <fullName evidence="17">Cyclic nucleotide-binding domain-containing protein</fullName>
    </recommendedName>
</protein>
<keyword evidence="7" id="KW-0631">Potassium channel</keyword>
<proteinExistence type="predicted"/>
<evidence type="ECO:0000256" key="4">
    <source>
        <dbReference type="ARBA" id="ARBA00022475"/>
    </source>
</evidence>
<dbReference type="GO" id="GO:0034702">
    <property type="term" value="C:monoatomic ion channel complex"/>
    <property type="evidence" value="ECO:0007669"/>
    <property type="project" value="UniProtKB-KW"/>
</dbReference>
<keyword evidence="14" id="KW-0407">Ion channel</keyword>
<keyword evidence="8" id="KW-0851">Voltage-gated channel</keyword>
<dbReference type="InterPro" id="IPR050818">
    <property type="entry name" value="KCNH_animal-type"/>
</dbReference>
<keyword evidence="10 16" id="KW-1133">Transmembrane helix</keyword>
<comment type="catalytic activity">
    <reaction evidence="15">
        <text>K(+)(in) = K(+)(out)</text>
        <dbReference type="Rhea" id="RHEA:29463"/>
        <dbReference type="ChEBI" id="CHEBI:29103"/>
    </reaction>
</comment>
<evidence type="ECO:0000256" key="9">
    <source>
        <dbReference type="ARBA" id="ARBA00022958"/>
    </source>
</evidence>
<evidence type="ECO:0000256" key="3">
    <source>
        <dbReference type="ARBA" id="ARBA00022448"/>
    </source>
</evidence>
<sequence>MSNPLYAGEAKPALQSKVNRVCGLTCPTLILRCLWSHLSYSHPQVSVVSPVLLSSSGVCGLTCLTLILRCLWSHLSYSHPQVSVVHLLKTVRLLRIVRLLQKMDRYSQHSTVVLTLLMSMFALLAHWMACIWYVIGKQEMEANEHTWDIGWLHELGKRLEAPYGSYNTSVGVDVGGARGGPSLRSVYIASLYFTLSSLTSVGFGNVSANTDAEKIFSICTMLIGALMHALVFGNVTAIIQRMYSRWSLYHTRTKDLKDFIRVHHLPQQLKQRMLEYFQTTWSVNNGIDSNELLKDFPDELRSDITMHLNKEILELSVFSSASRGCLRSLSLHIKTTFCAPGEYLLRHGDALQALFFVCSGSMEVLKDGMVLAILGKGDLIGANMSVADRVIKTNADVKSLTYCDLQCINLRGLYEVLDLYPEYSHRFCLDIQHDLTYNLREGHENHVSAPRTYYM</sequence>
<dbReference type="FunFam" id="1.10.287.70:FF:000560">
    <property type="entry name" value="Uncharacterized protein"/>
    <property type="match status" value="1"/>
</dbReference>